<evidence type="ECO:0000313" key="1">
    <source>
        <dbReference type="EMBL" id="GMQ31472.1"/>
    </source>
</evidence>
<protein>
    <submittedName>
        <fullName evidence="1">Uncharacterized protein</fullName>
    </submittedName>
</protein>
<dbReference type="EMBL" id="BTPD01000019">
    <property type="protein sequence ID" value="GMQ31472.1"/>
    <property type="molecule type" value="Genomic_DNA"/>
</dbReference>
<accession>A0ABQ6PU72</accession>
<organism evidence="1 2">
    <name type="scientific">Algoriphagus confluentis</name>
    <dbReference type="NCBI Taxonomy" id="1697556"/>
    <lineage>
        <taxon>Bacteria</taxon>
        <taxon>Pseudomonadati</taxon>
        <taxon>Bacteroidota</taxon>
        <taxon>Cytophagia</taxon>
        <taxon>Cytophagales</taxon>
        <taxon>Cyclobacteriaceae</taxon>
        <taxon>Algoriphagus</taxon>
    </lineage>
</organism>
<keyword evidence="2" id="KW-1185">Reference proteome</keyword>
<dbReference type="Proteomes" id="UP001338309">
    <property type="component" value="Unassembled WGS sequence"/>
</dbReference>
<gene>
    <name evidence="1" type="ORF">Aconfl_41160</name>
</gene>
<name>A0ABQ6PU72_9BACT</name>
<reference evidence="1 2" key="1">
    <citation type="submission" date="2023-08" db="EMBL/GenBank/DDBJ databases">
        <title>Draft genome sequence of Algoriphagus confluentis.</title>
        <authorList>
            <person name="Takatani N."/>
            <person name="Hosokawa M."/>
            <person name="Sawabe T."/>
        </authorList>
    </citation>
    <scope>NUCLEOTIDE SEQUENCE [LARGE SCALE GENOMIC DNA]</scope>
    <source>
        <strain evidence="1 2">NBRC 111222</strain>
    </source>
</reference>
<comment type="caution">
    <text evidence="1">The sequence shown here is derived from an EMBL/GenBank/DDBJ whole genome shotgun (WGS) entry which is preliminary data.</text>
</comment>
<proteinExistence type="predicted"/>
<evidence type="ECO:0000313" key="2">
    <source>
        <dbReference type="Proteomes" id="UP001338309"/>
    </source>
</evidence>
<sequence length="83" mass="9484">MPLYRKMKCQQKEIPLNELKKHVSPFSRKKPVSYSDNILFGLGQKKSRTIKFGILLLTDNAYSAALYLLSTSAQLMTFQNAET</sequence>